<dbReference type="GO" id="GO:0016020">
    <property type="term" value="C:membrane"/>
    <property type="evidence" value="ECO:0007669"/>
    <property type="project" value="UniProtKB-ARBA"/>
</dbReference>
<dbReference type="RefSeq" id="WP_161023868.1">
    <property type="nucleotide sequence ID" value="NZ_WWCJ01000001.1"/>
</dbReference>
<evidence type="ECO:0000256" key="3">
    <source>
        <dbReference type="ARBA" id="ARBA00022989"/>
    </source>
</evidence>
<evidence type="ECO:0000256" key="4">
    <source>
        <dbReference type="ARBA" id="ARBA00023136"/>
    </source>
</evidence>
<dbReference type="PANTHER" id="PTHR43826">
    <property type="entry name" value="GLUCOSE-6-PHOSPHATE EXCHANGER SLC37A4"/>
    <property type="match status" value="1"/>
</dbReference>
<name>A0A6N9HBE9_9BURK</name>
<dbReference type="InterPro" id="IPR020846">
    <property type="entry name" value="MFS_dom"/>
</dbReference>
<keyword evidence="4 5" id="KW-0472">Membrane</keyword>
<dbReference type="Pfam" id="PF07690">
    <property type="entry name" value="MFS_1"/>
    <property type="match status" value="1"/>
</dbReference>
<protein>
    <submittedName>
        <fullName evidence="7">MFS transporter</fullName>
    </submittedName>
</protein>
<comment type="caution">
    <text evidence="7">The sequence shown here is derived from an EMBL/GenBank/DDBJ whole genome shotgun (WGS) entry which is preliminary data.</text>
</comment>
<dbReference type="Proteomes" id="UP000448575">
    <property type="component" value="Unassembled WGS sequence"/>
</dbReference>
<evidence type="ECO:0000256" key="5">
    <source>
        <dbReference type="SAM" id="Phobius"/>
    </source>
</evidence>
<reference evidence="7 8" key="1">
    <citation type="submission" date="2019-12" db="EMBL/GenBank/DDBJ databases">
        <title>Novel species isolated from a subtropical stream in China.</title>
        <authorList>
            <person name="Lu H."/>
        </authorList>
    </citation>
    <scope>NUCLEOTIDE SEQUENCE [LARGE SCALE GENOMIC DNA]</scope>
    <source>
        <strain evidence="7 8">DS3</strain>
    </source>
</reference>
<dbReference type="GO" id="GO:0012505">
    <property type="term" value="C:endomembrane system"/>
    <property type="evidence" value="ECO:0007669"/>
    <property type="project" value="UniProtKB-SubCell"/>
</dbReference>
<feature type="transmembrane region" description="Helical" evidence="5">
    <location>
        <begin position="338"/>
        <end position="359"/>
    </location>
</feature>
<dbReference type="InterPro" id="IPR051337">
    <property type="entry name" value="OPA_Antiporter"/>
</dbReference>
<evidence type="ECO:0000313" key="8">
    <source>
        <dbReference type="Proteomes" id="UP000448575"/>
    </source>
</evidence>
<feature type="transmembrane region" description="Helical" evidence="5">
    <location>
        <begin position="433"/>
        <end position="455"/>
    </location>
</feature>
<accession>A0A6N9HBE9</accession>
<dbReference type="GO" id="GO:0035435">
    <property type="term" value="P:phosphate ion transmembrane transport"/>
    <property type="evidence" value="ECO:0007669"/>
    <property type="project" value="TreeGrafter"/>
</dbReference>
<feature type="transmembrane region" description="Helical" evidence="5">
    <location>
        <begin position="135"/>
        <end position="152"/>
    </location>
</feature>
<sequence length="459" mass="48572">MPASASRPASSGPPAAPAHADGEIHAALAVSVPVRGDWRGRWLAAPGRWWRGRERVPGSLSGPAALLLVFIPFALGHYLSWLLRSVNAMLAPQLVAQAGLTSAELGLLTSTYFLAFALAQLPVGMALDRYGPRRVQCCLLLVAALGTLAFAGSRDFAGMAVARALMGLGLAGCFMAAIKALTTWLPAHKTPSVQGYLIAAGGLGAATATLPVRLALHHTSWQWLMIALAACCIAVALLVLLLAPTPPAAAPRPFSRGALAQTFAHPVFRETALLVLLPHTVFFGVQGLWVARWMADVPRYGEEAIAWLLYLGMAAVIFGSIAVGMLGEWAARRGWRALDVAAGGVLLFVLLQGAFASGWRPAQQMLPVLFMLVGCITGMEYSIIAQAMPPALTGRASTCLNLLIFAGAFAVQAGFGQVLGLWPASPQGHYPAVAYQCAFGLLLLIQLPGLCRYLLRRFR</sequence>
<feature type="transmembrane region" description="Helical" evidence="5">
    <location>
        <begin position="222"/>
        <end position="243"/>
    </location>
</feature>
<proteinExistence type="predicted"/>
<evidence type="ECO:0000256" key="2">
    <source>
        <dbReference type="ARBA" id="ARBA00022692"/>
    </source>
</evidence>
<dbReference type="EMBL" id="WWCJ01000001">
    <property type="protein sequence ID" value="MYN00871.1"/>
    <property type="molecule type" value="Genomic_DNA"/>
</dbReference>
<keyword evidence="2 5" id="KW-0812">Transmembrane</keyword>
<evidence type="ECO:0000256" key="1">
    <source>
        <dbReference type="ARBA" id="ARBA00004127"/>
    </source>
</evidence>
<dbReference type="GO" id="GO:0061513">
    <property type="term" value="F:glucose 6-phosphate:phosphate antiporter activity"/>
    <property type="evidence" value="ECO:0007669"/>
    <property type="project" value="TreeGrafter"/>
</dbReference>
<feature type="transmembrane region" description="Helical" evidence="5">
    <location>
        <begin position="196"/>
        <end position="216"/>
    </location>
</feature>
<dbReference type="InterPro" id="IPR011701">
    <property type="entry name" value="MFS"/>
</dbReference>
<keyword evidence="3 5" id="KW-1133">Transmembrane helix</keyword>
<dbReference type="Gene3D" id="1.20.1250.20">
    <property type="entry name" value="MFS general substrate transporter like domains"/>
    <property type="match status" value="1"/>
</dbReference>
<dbReference type="AlphaFoldDB" id="A0A6N9HBE9"/>
<feature type="transmembrane region" description="Helical" evidence="5">
    <location>
        <begin position="60"/>
        <end position="83"/>
    </location>
</feature>
<organism evidence="7 8">
    <name type="scientific">Pseudoduganella guangdongensis</name>
    <dbReference type="NCBI Taxonomy" id="2692179"/>
    <lineage>
        <taxon>Bacteria</taxon>
        <taxon>Pseudomonadati</taxon>
        <taxon>Pseudomonadota</taxon>
        <taxon>Betaproteobacteria</taxon>
        <taxon>Burkholderiales</taxon>
        <taxon>Oxalobacteraceae</taxon>
        <taxon>Telluria group</taxon>
        <taxon>Pseudoduganella</taxon>
    </lineage>
</organism>
<evidence type="ECO:0000313" key="7">
    <source>
        <dbReference type="EMBL" id="MYN00871.1"/>
    </source>
</evidence>
<dbReference type="PANTHER" id="PTHR43826:SF3">
    <property type="entry name" value="GLUCOSE-6-PHOSPHATE EXCHANGER SLC37A4"/>
    <property type="match status" value="1"/>
</dbReference>
<evidence type="ECO:0000259" key="6">
    <source>
        <dbReference type="PROSITE" id="PS50850"/>
    </source>
</evidence>
<feature type="transmembrane region" description="Helical" evidence="5">
    <location>
        <begin position="304"/>
        <end position="326"/>
    </location>
</feature>
<feature type="domain" description="Major facilitator superfamily (MFS) profile" evidence="6">
    <location>
        <begin position="69"/>
        <end position="459"/>
    </location>
</feature>
<dbReference type="SUPFAM" id="SSF103473">
    <property type="entry name" value="MFS general substrate transporter"/>
    <property type="match status" value="1"/>
</dbReference>
<dbReference type="PROSITE" id="PS50850">
    <property type="entry name" value="MFS"/>
    <property type="match status" value="1"/>
</dbReference>
<comment type="subcellular location">
    <subcellularLocation>
        <location evidence="1">Endomembrane system</location>
        <topology evidence="1">Multi-pass membrane protein</topology>
    </subcellularLocation>
</comment>
<feature type="transmembrane region" description="Helical" evidence="5">
    <location>
        <begin position="103"/>
        <end position="123"/>
    </location>
</feature>
<gene>
    <name evidence="7" type="ORF">GTP41_02040</name>
</gene>
<feature type="transmembrane region" description="Helical" evidence="5">
    <location>
        <begin position="399"/>
        <end position="421"/>
    </location>
</feature>
<dbReference type="InterPro" id="IPR036259">
    <property type="entry name" value="MFS_trans_sf"/>
</dbReference>
<feature type="transmembrane region" description="Helical" evidence="5">
    <location>
        <begin position="164"/>
        <end position="184"/>
    </location>
</feature>
<keyword evidence="8" id="KW-1185">Reference proteome</keyword>
<feature type="transmembrane region" description="Helical" evidence="5">
    <location>
        <begin position="272"/>
        <end position="292"/>
    </location>
</feature>
<feature type="transmembrane region" description="Helical" evidence="5">
    <location>
        <begin position="365"/>
        <end position="387"/>
    </location>
</feature>